<reference evidence="4" key="1">
    <citation type="journal article" date="2019" name="Int. J. Syst. Evol. Microbiol.">
        <title>The Global Catalogue of Microorganisms (GCM) 10K type strain sequencing project: providing services to taxonomists for standard genome sequencing and annotation.</title>
        <authorList>
            <consortium name="The Broad Institute Genomics Platform"/>
            <consortium name="The Broad Institute Genome Sequencing Center for Infectious Disease"/>
            <person name="Wu L."/>
            <person name="Ma J."/>
        </authorList>
    </citation>
    <scope>NUCLEOTIDE SEQUENCE [LARGE SCALE GENOMIC DNA]</scope>
    <source>
        <strain evidence="4">JCM 18303</strain>
    </source>
</reference>
<evidence type="ECO:0008006" key="5">
    <source>
        <dbReference type="Google" id="ProtNLM"/>
    </source>
</evidence>
<dbReference type="PANTHER" id="PTHR37042">
    <property type="entry name" value="OUTER MEMBRANE PROTEIN RV1973"/>
    <property type="match status" value="1"/>
</dbReference>
<keyword evidence="2" id="KW-0472">Membrane</keyword>
<dbReference type="Proteomes" id="UP001428817">
    <property type="component" value="Unassembled WGS sequence"/>
</dbReference>
<evidence type="ECO:0000313" key="3">
    <source>
        <dbReference type="EMBL" id="GAA5146727.1"/>
    </source>
</evidence>
<accession>A0ABP9PNY9</accession>
<gene>
    <name evidence="3" type="ORF">GCM10023321_06600</name>
</gene>
<dbReference type="PANTHER" id="PTHR37042:SF4">
    <property type="entry name" value="OUTER MEMBRANE PROTEIN RV1973"/>
    <property type="match status" value="1"/>
</dbReference>
<comment type="subcellular location">
    <subcellularLocation>
        <location evidence="1">Membrane</location>
    </subcellularLocation>
</comment>
<evidence type="ECO:0000313" key="4">
    <source>
        <dbReference type="Proteomes" id="UP001428817"/>
    </source>
</evidence>
<name>A0ABP9PNY9_9PSEU</name>
<sequence>MWTRVAAVAAGLGLVGAVALGVFWWNAGHGSTAQAAQARGVALDAAGRIAVNLQTLDAGAVEQGLTAWEDSATGALLEEFQRNRKRYAEDLRKAQSSTTARLVNAAIADLDAPNGRATAIASVDVTRTSSANGAPKTPVTKRIRVQMELVRVSDTVWKADAAGPVPS</sequence>
<protein>
    <recommendedName>
        <fullName evidence="5">Mce-associated membrane protein</fullName>
    </recommendedName>
</protein>
<dbReference type="EMBL" id="BAABJP010000001">
    <property type="protein sequence ID" value="GAA5146727.1"/>
    <property type="molecule type" value="Genomic_DNA"/>
</dbReference>
<organism evidence="3 4">
    <name type="scientific">Pseudonocardia eucalypti</name>
    <dbReference type="NCBI Taxonomy" id="648755"/>
    <lineage>
        <taxon>Bacteria</taxon>
        <taxon>Bacillati</taxon>
        <taxon>Actinomycetota</taxon>
        <taxon>Actinomycetes</taxon>
        <taxon>Pseudonocardiales</taxon>
        <taxon>Pseudonocardiaceae</taxon>
        <taxon>Pseudonocardia</taxon>
    </lineage>
</organism>
<proteinExistence type="predicted"/>
<keyword evidence="4" id="KW-1185">Reference proteome</keyword>
<comment type="caution">
    <text evidence="3">The sequence shown here is derived from an EMBL/GenBank/DDBJ whole genome shotgun (WGS) entry which is preliminary data.</text>
</comment>
<evidence type="ECO:0000256" key="1">
    <source>
        <dbReference type="ARBA" id="ARBA00004370"/>
    </source>
</evidence>
<evidence type="ECO:0000256" key="2">
    <source>
        <dbReference type="ARBA" id="ARBA00023136"/>
    </source>
</evidence>